<feature type="compositionally biased region" description="Acidic residues" evidence="1">
    <location>
        <begin position="178"/>
        <end position="194"/>
    </location>
</feature>
<comment type="caution">
    <text evidence="2">The sequence shown here is derived from an EMBL/GenBank/DDBJ whole genome shotgun (WGS) entry which is preliminary data.</text>
</comment>
<evidence type="ECO:0000256" key="1">
    <source>
        <dbReference type="SAM" id="MobiDB-lite"/>
    </source>
</evidence>
<feature type="compositionally biased region" description="Polar residues" evidence="1">
    <location>
        <begin position="416"/>
        <end position="432"/>
    </location>
</feature>
<feature type="compositionally biased region" description="Basic and acidic residues" evidence="1">
    <location>
        <begin position="163"/>
        <end position="177"/>
    </location>
</feature>
<gene>
    <name evidence="2" type="ORF">LTR78_008778</name>
</gene>
<dbReference type="EMBL" id="JAUTXT010000044">
    <property type="protein sequence ID" value="KAK3671318.1"/>
    <property type="molecule type" value="Genomic_DNA"/>
</dbReference>
<feature type="region of interest" description="Disordered" evidence="1">
    <location>
        <begin position="148"/>
        <end position="438"/>
    </location>
</feature>
<dbReference type="AlphaFoldDB" id="A0AAE0TQE0"/>
<reference evidence="2" key="1">
    <citation type="submission" date="2023-07" db="EMBL/GenBank/DDBJ databases">
        <title>Black Yeasts Isolated from many extreme environments.</title>
        <authorList>
            <person name="Coleine C."/>
            <person name="Stajich J.E."/>
            <person name="Selbmann L."/>
        </authorList>
    </citation>
    <scope>NUCLEOTIDE SEQUENCE</scope>
    <source>
        <strain evidence="2">CCFEE 5485</strain>
    </source>
</reference>
<keyword evidence="3" id="KW-1185">Reference proteome</keyword>
<name>A0AAE0TQE0_9PEZI</name>
<feature type="region of interest" description="Disordered" evidence="1">
    <location>
        <begin position="1"/>
        <end position="21"/>
    </location>
</feature>
<evidence type="ECO:0000313" key="2">
    <source>
        <dbReference type="EMBL" id="KAK3671318.1"/>
    </source>
</evidence>
<organism evidence="2 3">
    <name type="scientific">Recurvomyces mirabilis</name>
    <dbReference type="NCBI Taxonomy" id="574656"/>
    <lineage>
        <taxon>Eukaryota</taxon>
        <taxon>Fungi</taxon>
        <taxon>Dikarya</taxon>
        <taxon>Ascomycota</taxon>
        <taxon>Pezizomycotina</taxon>
        <taxon>Dothideomycetes</taxon>
        <taxon>Dothideomycetidae</taxon>
        <taxon>Mycosphaerellales</taxon>
        <taxon>Teratosphaeriaceae</taxon>
        <taxon>Recurvomyces</taxon>
    </lineage>
</organism>
<proteinExistence type="predicted"/>
<sequence>MSIDFSRRKGRSTRDASNSSPGRLCVGWRIADWTKIYYEPIIKDNEGDAIDPNDDEEPEMGLYCHGSGCPQKREPLDSEIFWHAHFDLANQPSKAKKHKGVLQKRFLYDAWRYCAETDLARIEEMEITFHRPLSRHWQSWFDMAEKWKKTDSKRRAANRKKKMDIVRQSDIDPKDVDINSDDSDDSGFEDDDDMPGAFAGPMGPPPRPSRDGAGSKRKGSTAASSREGPATKYLRANPMMTGAGRRARNSRAGSTFSDGSKSVLRRLPKSRIIDSDNEDDAPSVMSNVWEDQHPSLPLRDGTRPLSRSSRHSSRVIHSPGRANSADNDDNEGDDLADTTAAPRSGPRISSGEGGAAADLPLTPPSTSAYNQRTTSRRTTKSPTQRRISSRHASVHRESEDPSGELKPFHQWAPDNRANNTIFGSSLFTSQEPDNGADADAVVEERDENITLAGNGTFPSNQELFAAINGEGVSDADAMRLATRMSIAPEERLGSHRARSEPGVEQKDVMQSIEVGVEGTEVVDDGYVEGREE</sequence>
<dbReference type="Proteomes" id="UP001274830">
    <property type="component" value="Unassembled WGS sequence"/>
</dbReference>
<accession>A0AAE0TQE0</accession>
<feature type="compositionally biased region" description="Acidic residues" evidence="1">
    <location>
        <begin position="326"/>
        <end position="336"/>
    </location>
</feature>
<protein>
    <submittedName>
        <fullName evidence="2">Uncharacterized protein</fullName>
    </submittedName>
</protein>
<evidence type="ECO:0000313" key="3">
    <source>
        <dbReference type="Proteomes" id="UP001274830"/>
    </source>
</evidence>